<feature type="transmembrane region" description="Helical" evidence="1">
    <location>
        <begin position="24"/>
        <end position="46"/>
    </location>
</feature>
<dbReference type="InterPro" id="IPR022704">
    <property type="entry name" value="DUF2746"/>
</dbReference>
<keyword evidence="1" id="KW-1133">Transmembrane helix</keyword>
<reference evidence="2 3" key="1">
    <citation type="submission" date="2019-06" db="EMBL/GenBank/DDBJ databases">
        <authorList>
            <person name="English H.B."/>
            <person name="Hanline L.C."/>
            <person name="Salsman M.A."/>
            <person name="Wilgus G.V."/>
            <person name="Purks T."/>
            <person name="Korey C.A."/>
            <person name="Delesalle V.A."/>
            <person name="Garlena R.A."/>
            <person name="Russell D.A."/>
            <person name="Pope W.H."/>
            <person name="Jacobs-Sera D."/>
            <person name="Hatfull G.F."/>
        </authorList>
    </citation>
    <scope>NUCLEOTIDE SEQUENCE [LARGE SCALE GENOMIC DNA]</scope>
</reference>
<evidence type="ECO:0000256" key="1">
    <source>
        <dbReference type="SAM" id="Phobius"/>
    </source>
</evidence>
<organism evidence="2 3">
    <name type="scientific">Mycobacterium phage Purky</name>
    <dbReference type="NCBI Taxonomy" id="2593351"/>
    <lineage>
        <taxon>Viruses</taxon>
        <taxon>Duplodnaviria</taxon>
        <taxon>Heunggongvirae</taxon>
        <taxon>Uroviricota</taxon>
        <taxon>Caudoviricetes</taxon>
        <taxon>Pclasvirinae</taxon>
        <taxon>Purkyvirus</taxon>
        <taxon>Purkyvirus purky</taxon>
    </lineage>
</organism>
<proteinExistence type="predicted"/>
<keyword evidence="1" id="KW-0472">Membrane</keyword>
<keyword evidence="1" id="KW-0812">Transmembrane</keyword>
<dbReference type="RefSeq" id="YP_009965151.1">
    <property type="nucleotide sequence ID" value="NC_051739.1"/>
</dbReference>
<accession>A0A514TWS2</accession>
<evidence type="ECO:0000313" key="3">
    <source>
        <dbReference type="Proteomes" id="UP000320930"/>
    </source>
</evidence>
<gene>
    <name evidence="2" type="primary">28</name>
    <name evidence="2" type="ORF">SEA_PURKY_28</name>
</gene>
<dbReference type="Proteomes" id="UP000320930">
    <property type="component" value="Segment"/>
</dbReference>
<dbReference type="KEGG" id="vg:60336875"/>
<protein>
    <recommendedName>
        <fullName evidence="4">Minor tail protein</fullName>
    </recommendedName>
</protein>
<name>A0A514TWS2_9CAUD</name>
<keyword evidence="3" id="KW-1185">Reference proteome</keyword>
<dbReference type="GeneID" id="60336875"/>
<dbReference type="EMBL" id="MN096355">
    <property type="protein sequence ID" value="QDK01134.1"/>
    <property type="molecule type" value="Genomic_DNA"/>
</dbReference>
<evidence type="ECO:0000313" key="2">
    <source>
        <dbReference type="EMBL" id="QDK01134.1"/>
    </source>
</evidence>
<evidence type="ECO:0008006" key="4">
    <source>
        <dbReference type="Google" id="ProtNLM"/>
    </source>
</evidence>
<sequence length="125" mass="14025">MIDVLRSAINAAAEVYNPDDATDLLGLVIIGLPASLPAIAALWVTVRGQRKGRERARRIDAKTDEIHEQVVNTHDTNLRADFDELRDLVTDGFRRVERDIGGMREEIRTERKERIAGDKRGGCCE</sequence>
<dbReference type="Pfam" id="PF10874">
    <property type="entry name" value="DUF2746"/>
    <property type="match status" value="1"/>
</dbReference>